<keyword evidence="3" id="KW-0328">Glycosyltransferase</keyword>
<evidence type="ECO:0000256" key="1">
    <source>
        <dbReference type="ARBA" id="ARBA00004651"/>
    </source>
</evidence>
<keyword evidence="5 8" id="KW-0812">Transmembrane</keyword>
<evidence type="ECO:0000313" key="9">
    <source>
        <dbReference type="EMBL" id="CAG7599367.1"/>
    </source>
</evidence>
<feature type="transmembrane region" description="Helical" evidence="8">
    <location>
        <begin position="204"/>
        <end position="236"/>
    </location>
</feature>
<feature type="transmembrane region" description="Helical" evidence="8">
    <location>
        <begin position="101"/>
        <end position="118"/>
    </location>
</feature>
<feature type="transmembrane region" description="Helical" evidence="8">
    <location>
        <begin position="303"/>
        <end position="324"/>
    </location>
</feature>
<feature type="transmembrane region" description="Helical" evidence="8">
    <location>
        <begin position="279"/>
        <end position="297"/>
    </location>
</feature>
<dbReference type="GO" id="GO:0009103">
    <property type="term" value="P:lipopolysaccharide biosynthetic process"/>
    <property type="evidence" value="ECO:0007669"/>
    <property type="project" value="UniProtKB-ARBA"/>
</dbReference>
<sequence>MTSETQPIRAGWTSSRLVLAVTKHPVGFWAALIVVFALARLATWGYPFDSDHWIFYYVGHNWIVDGGDLYVDAWDHKPPMIFLMNGIMAALLGDSIVLHRIWLTAFAILECWLFYLLAKRVLPGMLDRADAADASRAADRPGSRTARIIDREVAVKLTLLAYVFFRNLSQFTDSGNNTEGYGVILVLLLVLAYLKFADTGRLHWLALAGLSCGVLFWFKGNFLIFGGIIGLLLLIHGWRTRGRAGGRLILQVVVYVAPIVLVALAWFAYFAARGTFDDFWLASFGFSALYATSAWAGKVSANILLIVTTAALMVPALILFVVYLRDIRAQWKSQSYQLVGAMFLAGYVLIGLVGSFYPYYLLITMPFTVLVMIFAMLRVSSLGKVWRVILIAGLVFTLVANYAISTRQLLNNFTGSAAVDAQQKMAAAEYIQEHTEPEERILSYDYGATFYQLAQRKAPSRFVSASVLLLDFRDGFGLGFNDEVIAGMEAHGVRYVMLSGINRELYETNTQMSDYLAEHFRTAETFGDVEVLERVDE</sequence>
<evidence type="ECO:0000256" key="8">
    <source>
        <dbReference type="SAM" id="Phobius"/>
    </source>
</evidence>
<comment type="subcellular location">
    <subcellularLocation>
        <location evidence="1">Cell membrane</location>
        <topology evidence="1">Multi-pass membrane protein</topology>
    </subcellularLocation>
</comment>
<dbReference type="RefSeq" id="WP_218113951.1">
    <property type="nucleotide sequence ID" value="NZ_CAJVAP010000003.1"/>
</dbReference>
<gene>
    <name evidence="9" type="ORF">LEUCIP111803_00291</name>
</gene>
<dbReference type="PANTHER" id="PTHR33908">
    <property type="entry name" value="MANNOSYLTRANSFERASE YKCB-RELATED"/>
    <property type="match status" value="1"/>
</dbReference>
<organism evidence="9 10">
    <name type="scientific">Leucobacter soli</name>
    <dbReference type="NCBI Taxonomy" id="2812850"/>
    <lineage>
        <taxon>Bacteria</taxon>
        <taxon>Bacillati</taxon>
        <taxon>Actinomycetota</taxon>
        <taxon>Actinomycetes</taxon>
        <taxon>Micrococcales</taxon>
        <taxon>Microbacteriaceae</taxon>
        <taxon>Leucobacter</taxon>
    </lineage>
</organism>
<protein>
    <recommendedName>
        <fullName evidence="11">Glycosyltransferase RgtA/B/C/D-like domain-containing protein</fullName>
    </recommendedName>
</protein>
<keyword evidence="2" id="KW-1003">Cell membrane</keyword>
<accession>A0A916NFM0</accession>
<evidence type="ECO:0008006" key="11">
    <source>
        <dbReference type="Google" id="ProtNLM"/>
    </source>
</evidence>
<evidence type="ECO:0000256" key="3">
    <source>
        <dbReference type="ARBA" id="ARBA00022676"/>
    </source>
</evidence>
<keyword evidence="7 8" id="KW-0472">Membrane</keyword>
<feature type="transmembrane region" description="Helical" evidence="8">
    <location>
        <begin position="26"/>
        <end position="46"/>
    </location>
</feature>
<dbReference type="GO" id="GO:0016763">
    <property type="term" value="F:pentosyltransferase activity"/>
    <property type="evidence" value="ECO:0007669"/>
    <property type="project" value="TreeGrafter"/>
</dbReference>
<evidence type="ECO:0000256" key="2">
    <source>
        <dbReference type="ARBA" id="ARBA00022475"/>
    </source>
</evidence>
<dbReference type="PANTHER" id="PTHR33908:SF11">
    <property type="entry name" value="MEMBRANE PROTEIN"/>
    <property type="match status" value="1"/>
</dbReference>
<feature type="transmembrane region" description="Helical" evidence="8">
    <location>
        <begin position="181"/>
        <end position="197"/>
    </location>
</feature>
<keyword evidence="10" id="KW-1185">Reference proteome</keyword>
<evidence type="ECO:0000256" key="7">
    <source>
        <dbReference type="ARBA" id="ARBA00023136"/>
    </source>
</evidence>
<evidence type="ECO:0000256" key="4">
    <source>
        <dbReference type="ARBA" id="ARBA00022679"/>
    </source>
</evidence>
<keyword evidence="4" id="KW-0808">Transferase</keyword>
<evidence type="ECO:0000256" key="5">
    <source>
        <dbReference type="ARBA" id="ARBA00022692"/>
    </source>
</evidence>
<dbReference type="GO" id="GO:0005886">
    <property type="term" value="C:plasma membrane"/>
    <property type="evidence" value="ECO:0007669"/>
    <property type="project" value="UniProtKB-SubCell"/>
</dbReference>
<name>A0A916NFM0_9MICO</name>
<feature type="transmembrane region" description="Helical" evidence="8">
    <location>
        <begin position="336"/>
        <end position="353"/>
    </location>
</feature>
<keyword evidence="6 8" id="KW-1133">Transmembrane helix</keyword>
<dbReference type="AlphaFoldDB" id="A0A916NFM0"/>
<feature type="transmembrane region" description="Helical" evidence="8">
    <location>
        <begin position="359"/>
        <end position="378"/>
    </location>
</feature>
<dbReference type="Proteomes" id="UP000693892">
    <property type="component" value="Unassembled WGS sequence"/>
</dbReference>
<feature type="transmembrane region" description="Helical" evidence="8">
    <location>
        <begin position="248"/>
        <end position="272"/>
    </location>
</feature>
<reference evidence="9" key="1">
    <citation type="submission" date="2021-06" db="EMBL/GenBank/DDBJ databases">
        <authorList>
            <person name="Criscuolo A."/>
        </authorList>
    </citation>
    <scope>NUCLEOTIDE SEQUENCE</scope>
    <source>
        <strain evidence="9">CIP111803</strain>
    </source>
</reference>
<evidence type="ECO:0000313" key="10">
    <source>
        <dbReference type="Proteomes" id="UP000693892"/>
    </source>
</evidence>
<dbReference type="EMBL" id="CAJVAP010000003">
    <property type="protein sequence ID" value="CAG7599367.1"/>
    <property type="molecule type" value="Genomic_DNA"/>
</dbReference>
<dbReference type="InterPro" id="IPR050297">
    <property type="entry name" value="LipidA_mod_glycosyltrf_83"/>
</dbReference>
<proteinExistence type="predicted"/>
<evidence type="ECO:0000256" key="6">
    <source>
        <dbReference type="ARBA" id="ARBA00022989"/>
    </source>
</evidence>
<comment type="caution">
    <text evidence="9">The sequence shown here is derived from an EMBL/GenBank/DDBJ whole genome shotgun (WGS) entry which is preliminary data.</text>
</comment>
<feature type="transmembrane region" description="Helical" evidence="8">
    <location>
        <begin position="385"/>
        <end position="404"/>
    </location>
</feature>